<evidence type="ECO:0000256" key="3">
    <source>
        <dbReference type="ARBA" id="ARBA00022692"/>
    </source>
</evidence>
<evidence type="ECO:0000313" key="9">
    <source>
        <dbReference type="Proteomes" id="UP000231259"/>
    </source>
</evidence>
<dbReference type="EMBL" id="AWWI01000158">
    <property type="protein sequence ID" value="PIL17706.1"/>
    <property type="molecule type" value="Genomic_DNA"/>
</dbReference>
<keyword evidence="3 6" id="KW-0812">Transmembrane</keyword>
<dbReference type="Pfam" id="PF07690">
    <property type="entry name" value="MFS_1"/>
    <property type="match status" value="1"/>
</dbReference>
<name>A0A2G8R821_9RHOB</name>
<dbReference type="PROSITE" id="PS50850">
    <property type="entry name" value="MFS"/>
    <property type="match status" value="1"/>
</dbReference>
<keyword evidence="9" id="KW-1185">Reference proteome</keyword>
<gene>
    <name evidence="8" type="ORF">P775_23310</name>
</gene>
<feature type="transmembrane region" description="Helical" evidence="6">
    <location>
        <begin position="80"/>
        <end position="99"/>
    </location>
</feature>
<dbReference type="GO" id="GO:0022857">
    <property type="term" value="F:transmembrane transporter activity"/>
    <property type="evidence" value="ECO:0007669"/>
    <property type="project" value="InterPro"/>
</dbReference>
<organism evidence="8 9">
    <name type="scientific">Puniceibacterium antarcticum</name>
    <dbReference type="NCBI Taxonomy" id="1206336"/>
    <lineage>
        <taxon>Bacteria</taxon>
        <taxon>Pseudomonadati</taxon>
        <taxon>Pseudomonadota</taxon>
        <taxon>Alphaproteobacteria</taxon>
        <taxon>Rhodobacterales</taxon>
        <taxon>Paracoccaceae</taxon>
        <taxon>Puniceibacterium</taxon>
    </lineage>
</organism>
<reference evidence="8 9" key="1">
    <citation type="submission" date="2013-09" db="EMBL/GenBank/DDBJ databases">
        <title>Genome sequencing of Phaeobacter antarcticus sp. nov. SM1211.</title>
        <authorList>
            <person name="Zhang X.-Y."/>
            <person name="Liu C."/>
            <person name="Chen X.-L."/>
            <person name="Xie B.-B."/>
            <person name="Qin Q.-L."/>
            <person name="Rong J.-C."/>
            <person name="Zhang Y.-Z."/>
        </authorList>
    </citation>
    <scope>NUCLEOTIDE SEQUENCE [LARGE SCALE GENOMIC DNA]</scope>
    <source>
        <strain evidence="8 9">SM1211</strain>
    </source>
</reference>
<feature type="non-terminal residue" evidence="8">
    <location>
        <position position="1"/>
    </location>
</feature>
<dbReference type="InterPro" id="IPR036259">
    <property type="entry name" value="MFS_trans_sf"/>
</dbReference>
<keyword evidence="4 6" id="KW-1133">Transmembrane helix</keyword>
<evidence type="ECO:0000256" key="2">
    <source>
        <dbReference type="ARBA" id="ARBA00022475"/>
    </source>
</evidence>
<comment type="caution">
    <text evidence="8">The sequence shown here is derived from an EMBL/GenBank/DDBJ whole genome shotgun (WGS) entry which is preliminary data.</text>
</comment>
<evidence type="ECO:0000313" key="8">
    <source>
        <dbReference type="EMBL" id="PIL17706.1"/>
    </source>
</evidence>
<keyword evidence="2" id="KW-1003">Cell membrane</keyword>
<evidence type="ECO:0000256" key="6">
    <source>
        <dbReference type="SAM" id="Phobius"/>
    </source>
</evidence>
<dbReference type="Gene3D" id="1.20.1250.20">
    <property type="entry name" value="MFS general substrate transporter like domains"/>
    <property type="match status" value="1"/>
</dbReference>
<proteinExistence type="predicted"/>
<dbReference type="PANTHER" id="PTHR43124:SF3">
    <property type="entry name" value="CHLORAMPHENICOL EFFLUX PUMP RV0191"/>
    <property type="match status" value="1"/>
</dbReference>
<sequence length="133" mass="13977">GVVFAGQVVDRHLRSFALSMLTLTLALMITSLVFTVNSWVGIAVMLLWGLSFGGMPTVIQSGVSRIVREESELGTAMIATIYNVGIFAGSALGGTALAIAGLSSLFWIVGATMALSIAVVYFSRRNGFPTTKS</sequence>
<feature type="transmembrane region" description="Helical" evidence="6">
    <location>
        <begin position="16"/>
        <end position="34"/>
    </location>
</feature>
<keyword evidence="5 6" id="KW-0472">Membrane</keyword>
<comment type="subcellular location">
    <subcellularLocation>
        <location evidence="1">Cell membrane</location>
        <topology evidence="1">Multi-pass membrane protein</topology>
    </subcellularLocation>
</comment>
<accession>A0A2G8R821</accession>
<dbReference type="InterPro" id="IPR050189">
    <property type="entry name" value="MFS_Efflux_Transporters"/>
</dbReference>
<dbReference type="OrthoDB" id="9788453at2"/>
<dbReference type="InterPro" id="IPR011701">
    <property type="entry name" value="MFS"/>
</dbReference>
<feature type="transmembrane region" description="Helical" evidence="6">
    <location>
        <begin position="40"/>
        <end position="59"/>
    </location>
</feature>
<dbReference type="Proteomes" id="UP000231259">
    <property type="component" value="Unassembled WGS sequence"/>
</dbReference>
<protein>
    <recommendedName>
        <fullName evidence="7">Major facilitator superfamily (MFS) profile domain-containing protein</fullName>
    </recommendedName>
</protein>
<evidence type="ECO:0000259" key="7">
    <source>
        <dbReference type="PROSITE" id="PS50850"/>
    </source>
</evidence>
<dbReference type="SUPFAM" id="SSF103473">
    <property type="entry name" value="MFS general substrate transporter"/>
    <property type="match status" value="1"/>
</dbReference>
<evidence type="ECO:0000256" key="4">
    <source>
        <dbReference type="ARBA" id="ARBA00022989"/>
    </source>
</evidence>
<evidence type="ECO:0000256" key="5">
    <source>
        <dbReference type="ARBA" id="ARBA00023136"/>
    </source>
</evidence>
<dbReference type="InterPro" id="IPR020846">
    <property type="entry name" value="MFS_dom"/>
</dbReference>
<feature type="domain" description="Major facilitator superfamily (MFS) profile" evidence="7">
    <location>
        <begin position="1"/>
        <end position="133"/>
    </location>
</feature>
<dbReference type="AlphaFoldDB" id="A0A2G8R821"/>
<feature type="transmembrane region" description="Helical" evidence="6">
    <location>
        <begin position="105"/>
        <end position="123"/>
    </location>
</feature>
<dbReference type="RefSeq" id="WP_143520970.1">
    <property type="nucleotide sequence ID" value="NZ_AWWI01000158.1"/>
</dbReference>
<evidence type="ECO:0000256" key="1">
    <source>
        <dbReference type="ARBA" id="ARBA00004651"/>
    </source>
</evidence>
<dbReference type="PANTHER" id="PTHR43124">
    <property type="entry name" value="PURINE EFFLUX PUMP PBUE"/>
    <property type="match status" value="1"/>
</dbReference>
<dbReference type="GO" id="GO:0005886">
    <property type="term" value="C:plasma membrane"/>
    <property type="evidence" value="ECO:0007669"/>
    <property type="project" value="UniProtKB-SubCell"/>
</dbReference>